<evidence type="ECO:0000313" key="2">
    <source>
        <dbReference type="EMBL" id="KAE8407186.1"/>
    </source>
</evidence>
<gene>
    <name evidence="2" type="ORF">BDV37DRAFT_269319</name>
</gene>
<dbReference type="Proteomes" id="UP000325579">
    <property type="component" value="Unassembled WGS sequence"/>
</dbReference>
<organism evidence="2 3">
    <name type="scientific">Aspergillus pseudonomiae</name>
    <dbReference type="NCBI Taxonomy" id="1506151"/>
    <lineage>
        <taxon>Eukaryota</taxon>
        <taxon>Fungi</taxon>
        <taxon>Dikarya</taxon>
        <taxon>Ascomycota</taxon>
        <taxon>Pezizomycotina</taxon>
        <taxon>Eurotiomycetes</taxon>
        <taxon>Eurotiomycetidae</taxon>
        <taxon>Eurotiales</taxon>
        <taxon>Aspergillaceae</taxon>
        <taxon>Aspergillus</taxon>
        <taxon>Aspergillus subgen. Circumdati</taxon>
    </lineage>
</organism>
<dbReference type="InterPro" id="IPR000719">
    <property type="entry name" value="Prot_kinase_dom"/>
</dbReference>
<evidence type="ECO:0000313" key="3">
    <source>
        <dbReference type="Proteomes" id="UP000325579"/>
    </source>
</evidence>
<keyword evidence="2" id="KW-0418">Kinase</keyword>
<dbReference type="GeneID" id="43669036"/>
<dbReference type="Pfam" id="PF00069">
    <property type="entry name" value="Pkinase"/>
    <property type="match status" value="1"/>
</dbReference>
<dbReference type="PROSITE" id="PS50011">
    <property type="entry name" value="PROTEIN_KINASE_DOM"/>
    <property type="match status" value="1"/>
</dbReference>
<sequence length="339" mass="38248">MLTIIISRWSTIWSFACATVTRAWTVLCRYFTQTPNYADSQLTIQYQIGLEILGVGAAGQIYNVDDGLVLKACRVYQPPSSNGEKTVFRLLIEHPHPNIIEAIDIGHPEGIYLRKYQPLSGVLPSTQPDRIAWYQDIMRALVHLHRFGIAHSDLRKDNILSDQKDHALLGDFSASCPFGHPNPSRPVLLNGPSETISDATDRFAMGSLIYELETGVRPEISVDNPCSLSLPLVHTGCDELDSIIDNAWRGQYQSTADMLKHIELLNAGQDSRGPVEYTVSKEELIGRINQWRRRRVEKHGCILYSLPNETQVKDLAERYGWDINEELRLHDFHVVGSSD</sequence>
<dbReference type="Gene3D" id="1.10.510.10">
    <property type="entry name" value="Transferase(Phosphotransferase) domain 1"/>
    <property type="match status" value="1"/>
</dbReference>
<name>A0A5N7DL69_9EURO</name>
<dbReference type="GO" id="GO:0005524">
    <property type="term" value="F:ATP binding"/>
    <property type="evidence" value="ECO:0007669"/>
    <property type="project" value="InterPro"/>
</dbReference>
<protein>
    <submittedName>
        <fullName evidence="2">Kinase-like domain-containing protein</fullName>
    </submittedName>
</protein>
<dbReference type="GO" id="GO:0004672">
    <property type="term" value="F:protein kinase activity"/>
    <property type="evidence" value="ECO:0007669"/>
    <property type="project" value="InterPro"/>
</dbReference>
<dbReference type="AlphaFoldDB" id="A0A5N7DL69"/>
<feature type="domain" description="Protein kinase" evidence="1">
    <location>
        <begin position="47"/>
        <end position="339"/>
    </location>
</feature>
<accession>A0A5N7DL69</accession>
<dbReference type="SMART" id="SM00220">
    <property type="entry name" value="S_TKc"/>
    <property type="match status" value="1"/>
</dbReference>
<dbReference type="RefSeq" id="XP_031944505.1">
    <property type="nucleotide sequence ID" value="XM_032084345.1"/>
</dbReference>
<dbReference type="EMBL" id="ML736749">
    <property type="protein sequence ID" value="KAE8407186.1"/>
    <property type="molecule type" value="Genomic_DNA"/>
</dbReference>
<evidence type="ECO:0000259" key="1">
    <source>
        <dbReference type="PROSITE" id="PS50011"/>
    </source>
</evidence>
<reference evidence="2 3" key="1">
    <citation type="submission" date="2019-04" db="EMBL/GenBank/DDBJ databases">
        <authorList>
            <consortium name="DOE Joint Genome Institute"/>
            <person name="Mondo S."/>
            <person name="Kjaerbolling I."/>
            <person name="Vesth T."/>
            <person name="Frisvad J.C."/>
            <person name="Nybo J.L."/>
            <person name="Theobald S."/>
            <person name="Kildgaard S."/>
            <person name="Isbrandt T."/>
            <person name="Kuo A."/>
            <person name="Sato A."/>
            <person name="Lyhne E.K."/>
            <person name="Kogle M.E."/>
            <person name="Wiebenga A."/>
            <person name="Kun R.S."/>
            <person name="Lubbers R.J."/>
            <person name="Makela M.R."/>
            <person name="Barry K."/>
            <person name="Chovatia M."/>
            <person name="Clum A."/>
            <person name="Daum C."/>
            <person name="Haridas S."/>
            <person name="He G."/>
            <person name="LaButti K."/>
            <person name="Lipzen A."/>
            <person name="Riley R."/>
            <person name="Salamov A."/>
            <person name="Simmons B.A."/>
            <person name="Magnuson J.K."/>
            <person name="Henrissat B."/>
            <person name="Mortensen U.H."/>
            <person name="Larsen T.O."/>
            <person name="Devries R.P."/>
            <person name="Grigoriev I.V."/>
            <person name="Machida M."/>
            <person name="Baker S.E."/>
            <person name="Andersen M.R."/>
            <person name="Cantor M.N."/>
            <person name="Hua S.X."/>
        </authorList>
    </citation>
    <scope>NUCLEOTIDE SEQUENCE [LARGE SCALE GENOMIC DNA]</scope>
    <source>
        <strain evidence="2 3">CBS 119388</strain>
    </source>
</reference>
<proteinExistence type="predicted"/>
<keyword evidence="2" id="KW-0808">Transferase</keyword>
<keyword evidence="3" id="KW-1185">Reference proteome</keyword>
<dbReference type="SUPFAM" id="SSF56112">
    <property type="entry name" value="Protein kinase-like (PK-like)"/>
    <property type="match status" value="1"/>
</dbReference>
<dbReference type="OrthoDB" id="1668230at2759"/>
<dbReference type="InterPro" id="IPR011009">
    <property type="entry name" value="Kinase-like_dom_sf"/>
</dbReference>